<organism evidence="3 4">
    <name type="scientific">Lactonifactor longoviformis DSM 17459</name>
    <dbReference type="NCBI Taxonomy" id="1122155"/>
    <lineage>
        <taxon>Bacteria</taxon>
        <taxon>Bacillati</taxon>
        <taxon>Bacillota</taxon>
        <taxon>Clostridia</taxon>
        <taxon>Eubacteriales</taxon>
        <taxon>Clostridiaceae</taxon>
        <taxon>Lactonifactor</taxon>
    </lineage>
</organism>
<keyword evidence="1" id="KW-0560">Oxidoreductase</keyword>
<dbReference type="GO" id="GO:0030976">
    <property type="term" value="F:thiamine pyrophosphate binding"/>
    <property type="evidence" value="ECO:0007669"/>
    <property type="project" value="InterPro"/>
</dbReference>
<dbReference type="Gene3D" id="3.40.50.970">
    <property type="match status" value="1"/>
</dbReference>
<sequence>MNVIKQAPEIMYKNNQFCAGCGHGITYRLIQEAVEELGYKDNHITVLGVGCSCNLNTLTKGDKFQCAHGRAAAVATGMKHTKKDTLIFTYQGDGDAGVIGIAETLNAAYRNEKITVITVNNSNFGMTGGQMSWTTLPEQITTTTPLGRDCAQKGYPFHLPEMIASQFTHVAYVARGAVNDSKNIRQLKKMIKNGLEAQVKEEGYSLIEVLAPCPTNWNLSPLQSLEWLEENMLKEYPIGEFKKRGV</sequence>
<protein>
    <submittedName>
        <fullName evidence="3">2-oxoglutarate ferredoxin oxidoreductase subunit beta</fullName>
    </submittedName>
</protein>
<dbReference type="RefSeq" id="WP_072853915.1">
    <property type="nucleotide sequence ID" value="NZ_FQVI01000023.1"/>
</dbReference>
<proteinExistence type="predicted"/>
<dbReference type="OrthoDB" id="9775140at2"/>
<evidence type="ECO:0000313" key="4">
    <source>
        <dbReference type="Proteomes" id="UP000184245"/>
    </source>
</evidence>
<reference evidence="3 4" key="1">
    <citation type="submission" date="2016-11" db="EMBL/GenBank/DDBJ databases">
        <authorList>
            <person name="Jaros S."/>
            <person name="Januszkiewicz K."/>
            <person name="Wedrychowicz H."/>
        </authorList>
    </citation>
    <scope>NUCLEOTIDE SEQUENCE [LARGE SCALE GENOMIC DNA]</scope>
    <source>
        <strain evidence="3 4">DSM 17459</strain>
    </source>
</reference>
<evidence type="ECO:0000259" key="2">
    <source>
        <dbReference type="Pfam" id="PF02775"/>
    </source>
</evidence>
<dbReference type="GO" id="GO:0045333">
    <property type="term" value="P:cellular respiration"/>
    <property type="evidence" value="ECO:0007669"/>
    <property type="project" value="UniProtKB-ARBA"/>
</dbReference>
<dbReference type="InterPro" id="IPR011766">
    <property type="entry name" value="TPP_enzyme_TPP-bd"/>
</dbReference>
<name>A0A1M5B162_9CLOT</name>
<gene>
    <name evidence="3" type="ORF">SAMN02745158_03427</name>
</gene>
<evidence type="ECO:0000256" key="1">
    <source>
        <dbReference type="ARBA" id="ARBA00023002"/>
    </source>
</evidence>
<dbReference type="Proteomes" id="UP000184245">
    <property type="component" value="Unassembled WGS sequence"/>
</dbReference>
<keyword evidence="4" id="KW-1185">Reference proteome</keyword>
<dbReference type="Pfam" id="PF02775">
    <property type="entry name" value="TPP_enzyme_C"/>
    <property type="match status" value="1"/>
</dbReference>
<dbReference type="PANTHER" id="PTHR48084">
    <property type="entry name" value="2-OXOGLUTARATE OXIDOREDUCTASE SUBUNIT KORB-RELATED"/>
    <property type="match status" value="1"/>
</dbReference>
<dbReference type="InterPro" id="IPR051457">
    <property type="entry name" value="2-oxoacid:Fd_oxidoreductase"/>
</dbReference>
<dbReference type="AlphaFoldDB" id="A0A1M5B162"/>
<accession>A0A1M5B162</accession>
<feature type="domain" description="Thiamine pyrophosphate enzyme TPP-binding" evidence="2">
    <location>
        <begin position="62"/>
        <end position="209"/>
    </location>
</feature>
<evidence type="ECO:0000313" key="3">
    <source>
        <dbReference type="EMBL" id="SHF36057.1"/>
    </source>
</evidence>
<dbReference type="STRING" id="1122155.SAMN02745158_03427"/>
<dbReference type="SUPFAM" id="SSF52518">
    <property type="entry name" value="Thiamin diphosphate-binding fold (THDP-binding)"/>
    <property type="match status" value="1"/>
</dbReference>
<dbReference type="GO" id="GO:0016625">
    <property type="term" value="F:oxidoreductase activity, acting on the aldehyde or oxo group of donors, iron-sulfur protein as acceptor"/>
    <property type="evidence" value="ECO:0007669"/>
    <property type="project" value="UniProtKB-ARBA"/>
</dbReference>
<dbReference type="PANTHER" id="PTHR48084:SF3">
    <property type="entry name" value="SUBUNIT OF PYRUVATE:FLAVODOXIN OXIDOREDUCTASE"/>
    <property type="match status" value="1"/>
</dbReference>
<dbReference type="InterPro" id="IPR029061">
    <property type="entry name" value="THDP-binding"/>
</dbReference>
<dbReference type="EMBL" id="FQVI01000023">
    <property type="protein sequence ID" value="SHF36057.1"/>
    <property type="molecule type" value="Genomic_DNA"/>
</dbReference>